<keyword evidence="3" id="KW-1185">Reference proteome</keyword>
<name>H1DKY1_9BACT</name>
<dbReference type="HOGENOM" id="CLU_537290_0_0_10"/>
<proteinExistence type="predicted"/>
<feature type="transmembrane region" description="Helical" evidence="1">
    <location>
        <begin position="470"/>
        <end position="492"/>
    </location>
</feature>
<dbReference type="Proteomes" id="UP000004892">
    <property type="component" value="Unassembled WGS sequence"/>
</dbReference>
<keyword evidence="1" id="KW-0472">Membrane</keyword>
<protein>
    <submittedName>
        <fullName evidence="2">Uncharacterized protein</fullName>
    </submittedName>
</protein>
<evidence type="ECO:0000313" key="3">
    <source>
        <dbReference type="Proteomes" id="UP000004892"/>
    </source>
</evidence>
<dbReference type="AlphaFoldDB" id="H1DKY1"/>
<sequence>MKNQGQCKWGLLYNEFSILLIQTFTSPEIKIPKGSFIKPITEGNIDEQLFTHKDKIVNRYELVGFDIDITIDKPNTAILKGHVHVWAAVFFNTTVEISYRIIVPPGGKINDTSFCQISEPFNTDQLIVIAGIIQHVEHWVYNQEAEKQEIDGALKKVKFCNLHLNAEGQYCEKVAQEPQITFEEIQKRYRKFFDTSSENKFYYPAHNYIFIDIWESIGHQGDINFSHMQEDDIIQHIETAHQAELVGLMTLYPEEWPYRMDSSFKEVCGKNIAIDTDDLVLTNENMSVVFGTYGKRGNEAPTDWQEHLGRRDRYHVSWPEYLVLLEILLAKKHTINYVLNKYIYNSRNAGNENIHNMIEQNARLSVKLSNILLELDSVRYLRYMSHKHMFYETARNLKIEEDEKQLDKILRRVDKSLNNANNVIEIRQSNDTKYILLFISVASLFSVVLQGENVPLLAGLSKALGRQTAIVLVIITSIGIAYGLIVLLKMTVRYIKQRKIYKRDNYS</sequence>
<dbReference type="EMBL" id="ADMC01000033">
    <property type="protein sequence ID" value="EHP45276.1"/>
    <property type="molecule type" value="Genomic_DNA"/>
</dbReference>
<accession>H1DKY1</accession>
<dbReference type="GeneID" id="98070441"/>
<organism evidence="2 3">
    <name type="scientific">Odoribacter laneus YIT 12061</name>
    <dbReference type="NCBI Taxonomy" id="742817"/>
    <lineage>
        <taxon>Bacteria</taxon>
        <taxon>Pseudomonadati</taxon>
        <taxon>Bacteroidota</taxon>
        <taxon>Bacteroidia</taxon>
        <taxon>Bacteroidales</taxon>
        <taxon>Odoribacteraceae</taxon>
        <taxon>Odoribacter</taxon>
    </lineage>
</organism>
<dbReference type="PATRIC" id="fig|742817.3.peg.3120"/>
<gene>
    <name evidence="2" type="ORF">HMPREF9449_02917</name>
</gene>
<dbReference type="eggNOG" id="ENOG5033SJ0">
    <property type="taxonomic scope" value="Bacteria"/>
</dbReference>
<evidence type="ECO:0000313" key="2">
    <source>
        <dbReference type="EMBL" id="EHP45276.1"/>
    </source>
</evidence>
<keyword evidence="1" id="KW-1133">Transmembrane helix</keyword>
<keyword evidence="1" id="KW-0812">Transmembrane</keyword>
<dbReference type="RefSeq" id="WP_009138060.1">
    <property type="nucleotide sequence ID" value="NZ_JH594598.1"/>
</dbReference>
<evidence type="ECO:0000256" key="1">
    <source>
        <dbReference type="SAM" id="Phobius"/>
    </source>
</evidence>
<comment type="caution">
    <text evidence="2">The sequence shown here is derived from an EMBL/GenBank/DDBJ whole genome shotgun (WGS) entry which is preliminary data.</text>
</comment>
<reference evidence="2 3" key="1">
    <citation type="submission" date="2012-01" db="EMBL/GenBank/DDBJ databases">
        <title>The Genome Sequence of Odoribacter laneus YIT 12061.</title>
        <authorList>
            <consortium name="The Broad Institute Genome Sequencing Platform"/>
            <person name="Earl A."/>
            <person name="Ward D."/>
            <person name="Feldgarden M."/>
            <person name="Gevers D."/>
            <person name="Morotomi M."/>
            <person name="Young S.K."/>
            <person name="Zeng Q."/>
            <person name="Gargeya S."/>
            <person name="Fitzgerald M."/>
            <person name="Haas B."/>
            <person name="Abouelleil A."/>
            <person name="Alvarado L."/>
            <person name="Arachchi H.M."/>
            <person name="Berlin A."/>
            <person name="Chapman S.B."/>
            <person name="Gearin G."/>
            <person name="Goldberg J."/>
            <person name="Griggs A."/>
            <person name="Gujja S."/>
            <person name="Hansen M."/>
            <person name="Heiman D."/>
            <person name="Howarth C."/>
            <person name="Larimer J."/>
            <person name="Lui A."/>
            <person name="MacDonald P.J.P."/>
            <person name="McCowen C."/>
            <person name="Montmayeur A."/>
            <person name="Murphy C."/>
            <person name="Neiman D."/>
            <person name="Pearson M."/>
            <person name="Priest M."/>
            <person name="Roberts A."/>
            <person name="Saif S."/>
            <person name="Shea T."/>
            <person name="Sisk P."/>
            <person name="Stolte C."/>
            <person name="Sykes S."/>
            <person name="Wortman J."/>
            <person name="Nusbaum C."/>
            <person name="Birren B."/>
        </authorList>
    </citation>
    <scope>NUCLEOTIDE SEQUENCE [LARGE SCALE GENOMIC DNA]</scope>
    <source>
        <strain evidence="2 3">YIT 12061</strain>
    </source>
</reference>
<feature type="transmembrane region" description="Helical" evidence="1">
    <location>
        <begin position="434"/>
        <end position="450"/>
    </location>
</feature>